<evidence type="ECO:0000313" key="3">
    <source>
        <dbReference type="Proteomes" id="UP000265520"/>
    </source>
</evidence>
<feature type="non-terminal residue" evidence="2">
    <location>
        <position position="74"/>
    </location>
</feature>
<accession>A0A392V1D1</accession>
<dbReference type="EMBL" id="LXQA011030926">
    <property type="protein sequence ID" value="MCI81927.1"/>
    <property type="molecule type" value="Genomic_DNA"/>
</dbReference>
<feature type="region of interest" description="Disordered" evidence="1">
    <location>
        <begin position="1"/>
        <end position="42"/>
    </location>
</feature>
<dbReference type="AlphaFoldDB" id="A0A392V1D1"/>
<dbReference type="Proteomes" id="UP000265520">
    <property type="component" value="Unassembled WGS sequence"/>
</dbReference>
<evidence type="ECO:0000313" key="2">
    <source>
        <dbReference type="EMBL" id="MCI81927.1"/>
    </source>
</evidence>
<keyword evidence="3" id="KW-1185">Reference proteome</keyword>
<comment type="caution">
    <text evidence="2">The sequence shown here is derived from an EMBL/GenBank/DDBJ whole genome shotgun (WGS) entry which is preliminary data.</text>
</comment>
<evidence type="ECO:0000256" key="1">
    <source>
        <dbReference type="SAM" id="MobiDB-lite"/>
    </source>
</evidence>
<proteinExistence type="predicted"/>
<reference evidence="2 3" key="1">
    <citation type="journal article" date="2018" name="Front. Plant Sci.">
        <title>Red Clover (Trifolium pratense) and Zigzag Clover (T. medium) - A Picture of Genomic Similarities and Differences.</title>
        <authorList>
            <person name="Dluhosova J."/>
            <person name="Istvanek J."/>
            <person name="Nedelnik J."/>
            <person name="Repkova J."/>
        </authorList>
    </citation>
    <scope>NUCLEOTIDE SEQUENCE [LARGE SCALE GENOMIC DNA]</scope>
    <source>
        <strain evidence="3">cv. 10/8</strain>
        <tissue evidence="2">Leaf</tissue>
    </source>
</reference>
<feature type="compositionally biased region" description="Basic and acidic residues" evidence="1">
    <location>
        <begin position="32"/>
        <end position="41"/>
    </location>
</feature>
<sequence length="74" mass="7408">GPEGSGIMPHLTVCPSPHQSQPAAVGGVPDNPDSRYPEHDSGAPAFLYSVYEIAPSGQSAGGTAGSMKESESGP</sequence>
<name>A0A392V1D1_9FABA</name>
<feature type="non-terminal residue" evidence="2">
    <location>
        <position position="1"/>
    </location>
</feature>
<organism evidence="2 3">
    <name type="scientific">Trifolium medium</name>
    <dbReference type="NCBI Taxonomy" id="97028"/>
    <lineage>
        <taxon>Eukaryota</taxon>
        <taxon>Viridiplantae</taxon>
        <taxon>Streptophyta</taxon>
        <taxon>Embryophyta</taxon>
        <taxon>Tracheophyta</taxon>
        <taxon>Spermatophyta</taxon>
        <taxon>Magnoliopsida</taxon>
        <taxon>eudicotyledons</taxon>
        <taxon>Gunneridae</taxon>
        <taxon>Pentapetalae</taxon>
        <taxon>rosids</taxon>
        <taxon>fabids</taxon>
        <taxon>Fabales</taxon>
        <taxon>Fabaceae</taxon>
        <taxon>Papilionoideae</taxon>
        <taxon>50 kb inversion clade</taxon>
        <taxon>NPAAA clade</taxon>
        <taxon>Hologalegina</taxon>
        <taxon>IRL clade</taxon>
        <taxon>Trifolieae</taxon>
        <taxon>Trifolium</taxon>
    </lineage>
</organism>
<protein>
    <submittedName>
        <fullName evidence="2">Uncharacterized protein</fullName>
    </submittedName>
</protein>